<evidence type="ECO:0000313" key="4">
    <source>
        <dbReference type="EMBL" id="MBO2007799.1"/>
    </source>
</evidence>
<evidence type="ECO:0000259" key="3">
    <source>
        <dbReference type="PROSITE" id="PS01031"/>
    </source>
</evidence>
<dbReference type="Proteomes" id="UP000664369">
    <property type="component" value="Unassembled WGS sequence"/>
</dbReference>
<feature type="domain" description="SHSP" evidence="3">
    <location>
        <begin position="45"/>
        <end position="162"/>
    </location>
</feature>
<evidence type="ECO:0000313" key="5">
    <source>
        <dbReference type="Proteomes" id="UP000664369"/>
    </source>
</evidence>
<dbReference type="SUPFAM" id="SSF49764">
    <property type="entry name" value="HSP20-like chaperones"/>
    <property type="match status" value="1"/>
</dbReference>
<dbReference type="EMBL" id="JAGETZ010000001">
    <property type="protein sequence ID" value="MBO2007799.1"/>
    <property type="molecule type" value="Genomic_DNA"/>
</dbReference>
<comment type="similarity">
    <text evidence="1 2">Belongs to the small heat shock protein (HSP20) family.</text>
</comment>
<evidence type="ECO:0000256" key="1">
    <source>
        <dbReference type="PROSITE-ProRule" id="PRU00285"/>
    </source>
</evidence>
<name>A0ABS3Q984_9BACT</name>
<dbReference type="InterPro" id="IPR002068">
    <property type="entry name" value="A-crystallin/Hsp20_dom"/>
</dbReference>
<keyword evidence="5" id="KW-1185">Reference proteome</keyword>
<accession>A0ABS3Q984</accession>
<sequence length="162" mass="17549">MYTQQASDSNANAYQGRHAGCGGRGRHWGRHFGQRGHRGGPPWAKFFGGAWQPVPVNIETTETSFVLSLFAAGLVKENISLTVQHDVLTIAYQGTDTASDDAAPDPRYTRREFRNASFERAFQLNGKVLTDGITAAYAEGILTVTLPKNPATNQPAQTIGVS</sequence>
<dbReference type="InterPro" id="IPR031107">
    <property type="entry name" value="Small_HSP"/>
</dbReference>
<dbReference type="PROSITE" id="PS01031">
    <property type="entry name" value="SHSP"/>
    <property type="match status" value="1"/>
</dbReference>
<comment type="caution">
    <text evidence="4">The sequence shown here is derived from an EMBL/GenBank/DDBJ whole genome shotgun (WGS) entry which is preliminary data.</text>
</comment>
<organism evidence="4 5">
    <name type="scientific">Hymenobacter negativus</name>
    <dbReference type="NCBI Taxonomy" id="2795026"/>
    <lineage>
        <taxon>Bacteria</taxon>
        <taxon>Pseudomonadati</taxon>
        <taxon>Bacteroidota</taxon>
        <taxon>Cytophagia</taxon>
        <taxon>Cytophagales</taxon>
        <taxon>Hymenobacteraceae</taxon>
        <taxon>Hymenobacter</taxon>
    </lineage>
</organism>
<proteinExistence type="inferred from homology"/>
<dbReference type="PANTHER" id="PTHR11527">
    <property type="entry name" value="HEAT-SHOCK PROTEIN 20 FAMILY MEMBER"/>
    <property type="match status" value="1"/>
</dbReference>
<dbReference type="Gene3D" id="2.60.40.790">
    <property type="match status" value="1"/>
</dbReference>
<protein>
    <submittedName>
        <fullName evidence="4">Hsp20/alpha crystallin family protein</fullName>
    </submittedName>
</protein>
<reference evidence="4 5" key="1">
    <citation type="submission" date="2021-03" db="EMBL/GenBank/DDBJ databases">
        <authorList>
            <person name="Kim M.K."/>
        </authorList>
    </citation>
    <scope>NUCLEOTIDE SEQUENCE [LARGE SCALE GENOMIC DNA]</scope>
    <source>
        <strain evidence="4 5">BT442</strain>
    </source>
</reference>
<evidence type="ECO:0000256" key="2">
    <source>
        <dbReference type="RuleBase" id="RU003616"/>
    </source>
</evidence>
<dbReference type="InterPro" id="IPR008978">
    <property type="entry name" value="HSP20-like_chaperone"/>
</dbReference>
<dbReference type="RefSeq" id="WP_208173329.1">
    <property type="nucleotide sequence ID" value="NZ_JAGETZ010000001.1"/>
</dbReference>
<dbReference type="CDD" id="cd06464">
    <property type="entry name" value="ACD_sHsps-like"/>
    <property type="match status" value="1"/>
</dbReference>
<gene>
    <name evidence="4" type="ORF">J4E00_01965</name>
</gene>
<dbReference type="Pfam" id="PF00011">
    <property type="entry name" value="HSP20"/>
    <property type="match status" value="1"/>
</dbReference>